<dbReference type="InterPro" id="IPR013155">
    <property type="entry name" value="M/V/L/I-tRNA-synth_anticd-bd"/>
</dbReference>
<dbReference type="SUPFAM" id="SSF52374">
    <property type="entry name" value="Nucleotidylyl transferase"/>
    <property type="match status" value="1"/>
</dbReference>
<evidence type="ECO:0000256" key="8">
    <source>
        <dbReference type="ARBA" id="ARBA00030520"/>
    </source>
</evidence>
<sequence>MLANLVASTFIGSSRRVNSLPWVPLIRACAAAQSSSSATGPFPSESAMAPPAADGKQEGGPASHARRDLLLEIQGAAQKKWEAEKVFQVDAPAPGQKDTQGKFFGNFPYPYMNGVLHLGHAFSISKLEFATAYHRLCGKRVLFPQGFHCTGMPIKACADKLDAELTKYGVPPKFPDAEEVAAAEVAAAAAAGEATAEEVKDPTKFAGKKSKAAAKTGPANTQWDILAQSDIPTSEIPEFRSPDHWLRYFPPLAKEHLAMIGCGIDWRRSFITTDRNPFYDAFVRWQFWTLYRLGKIVKDKRNTIFSPLDKQPCADHDRASGEGVNPQEYTLVKMEVLELNGKLSVLQSQGRVFLLAATLRPETMVGQTNCWALPDGRYGAYKGLNNEVYVVTERAALNLSYQEKLPIRGQPECLLELSGQDLIGVPLRAPNAVHERIYVLPLLTILTNKGTGIVTSVPSDSPDDYMALLDLKKKPKLREKFGVQDDWVMPFEVIPIIDIPGYGNKAAQVVCEELKIQSQNDTAKLAEAKKAVYLKGFTEGVMEIGKYAGRKVSEVKGIIKEEMLASGGALAYSEPEKVVISRSGDECVVALTDQWYLTYGEEEWQALTKRALEDLETYSDDARNNFNHILGWLKWWACSRSFGLGTRVPWDEQFLIESLSDSTIYMAYYCVAHLLQGDDMYGQTQNRVRPEDMTNEVWDHIFLGKPAPANCAVPPELLAKMKQEFEYWYPFDLRVSGKDLIGNHLTMALYNHTAIWPDQPGKWPRAIRCNGHLMLNSEKMSKSKGNFKTLKQAVEEFSADATRWALADAGDGMDDANFETTIANAAILRITKELVFIEEALAPQSGLRDGEPTALFDRSFDNAINIAIAQAKEAYDRLMFREAVKAAAYDLGNARDAYRQACGPEGMNKKLIRRYIEVSAKLLAPIIPHTSEHIWTNLLKQQGSVLNSGWPQGQEPDFIMQRAAQYIEDLIPSMRALKSKAEMPPRKKGAGPPPTPVKVVHGDMFVAERFGGWQEGVLLALQGAFNKETKSFPPDVINRVVEAMKVHESMAGKSEKEVKATTLPFAKLKVEEATKGGLQVLDVRLPFDELALLNNYMSYLKRALNLESLEVHLTTDTEALQKASIPINVANVYPATPAVAFRTEPLA</sequence>
<dbReference type="GO" id="GO:0004823">
    <property type="term" value="F:leucine-tRNA ligase activity"/>
    <property type="evidence" value="ECO:0007669"/>
    <property type="project" value="UniProtKB-EC"/>
</dbReference>
<dbReference type="SUPFAM" id="SSF50677">
    <property type="entry name" value="ValRS/IleRS/LeuRS editing domain"/>
    <property type="match status" value="1"/>
</dbReference>
<keyword evidence="7" id="KW-0030">Aminoacyl-tRNA synthetase</keyword>
<evidence type="ECO:0000256" key="6">
    <source>
        <dbReference type="ARBA" id="ARBA00022917"/>
    </source>
</evidence>
<evidence type="ECO:0000256" key="7">
    <source>
        <dbReference type="ARBA" id="ARBA00023146"/>
    </source>
</evidence>
<evidence type="ECO:0000256" key="5">
    <source>
        <dbReference type="ARBA" id="ARBA00022840"/>
    </source>
</evidence>
<feature type="region of interest" description="Disordered" evidence="9">
    <location>
        <begin position="37"/>
        <end position="63"/>
    </location>
</feature>
<dbReference type="InterPro" id="IPR014729">
    <property type="entry name" value="Rossmann-like_a/b/a_fold"/>
</dbReference>
<evidence type="ECO:0000256" key="9">
    <source>
        <dbReference type="SAM" id="MobiDB-lite"/>
    </source>
</evidence>
<accession>A0A7S3QSN6</accession>
<evidence type="ECO:0000256" key="3">
    <source>
        <dbReference type="ARBA" id="ARBA00022598"/>
    </source>
</evidence>
<evidence type="ECO:0000259" key="10">
    <source>
        <dbReference type="Pfam" id="PF00133"/>
    </source>
</evidence>
<dbReference type="PANTHER" id="PTHR45794">
    <property type="entry name" value="LEUCYL-TRNA SYNTHETASE"/>
    <property type="match status" value="1"/>
</dbReference>
<dbReference type="Pfam" id="PF00133">
    <property type="entry name" value="tRNA-synt_1"/>
    <property type="match status" value="2"/>
</dbReference>
<evidence type="ECO:0000256" key="1">
    <source>
        <dbReference type="ARBA" id="ARBA00005594"/>
    </source>
</evidence>
<dbReference type="FunFam" id="3.90.740.10:FF:000001">
    <property type="entry name" value="Leucine--tRNA ligase, cytoplasmic"/>
    <property type="match status" value="1"/>
</dbReference>
<keyword evidence="5" id="KW-0067">ATP-binding</keyword>
<dbReference type="InterPro" id="IPR002300">
    <property type="entry name" value="aa-tRNA-synth_Ia"/>
</dbReference>
<dbReference type="InterPro" id="IPR004493">
    <property type="entry name" value="Leu-tRNA-synth_Ia_arc/euk"/>
</dbReference>
<proteinExistence type="inferred from homology"/>
<keyword evidence="3" id="KW-0436">Ligase</keyword>
<feature type="domain" description="Aminoacyl-tRNA synthetase class Ia" evidence="10">
    <location>
        <begin position="252"/>
        <end position="818"/>
    </location>
</feature>
<dbReference type="CDD" id="cd07959">
    <property type="entry name" value="Anticodon_Ia_Leu_AEc"/>
    <property type="match status" value="1"/>
</dbReference>
<evidence type="ECO:0000313" key="12">
    <source>
        <dbReference type="EMBL" id="CAE0491588.1"/>
    </source>
</evidence>
<evidence type="ECO:0000256" key="4">
    <source>
        <dbReference type="ARBA" id="ARBA00022741"/>
    </source>
</evidence>
<dbReference type="NCBIfam" id="TIGR00395">
    <property type="entry name" value="leuS_arch"/>
    <property type="match status" value="1"/>
</dbReference>
<dbReference type="SUPFAM" id="SSF47323">
    <property type="entry name" value="Anticodon-binding domain of a subclass of class I aminoacyl-tRNA synthetases"/>
    <property type="match status" value="1"/>
</dbReference>
<dbReference type="Gene3D" id="1.10.730.10">
    <property type="entry name" value="Isoleucyl-tRNA Synthetase, Domain 1"/>
    <property type="match status" value="1"/>
</dbReference>
<name>A0A7S3QSN6_DUNTE</name>
<gene>
    <name evidence="12" type="ORF">DTER00134_LOCUS6661</name>
</gene>
<dbReference type="GO" id="GO:0005524">
    <property type="term" value="F:ATP binding"/>
    <property type="evidence" value="ECO:0007669"/>
    <property type="project" value="UniProtKB-KW"/>
</dbReference>
<dbReference type="AlphaFoldDB" id="A0A7S3QSN6"/>
<dbReference type="InterPro" id="IPR009080">
    <property type="entry name" value="tRNAsynth_Ia_anticodon-bd"/>
</dbReference>
<dbReference type="InterPro" id="IPR009008">
    <property type="entry name" value="Val/Leu/Ile-tRNA-synth_edit"/>
</dbReference>
<organism evidence="12">
    <name type="scientific">Dunaliella tertiolecta</name>
    <name type="common">Green alga</name>
    <dbReference type="NCBI Taxonomy" id="3047"/>
    <lineage>
        <taxon>Eukaryota</taxon>
        <taxon>Viridiplantae</taxon>
        <taxon>Chlorophyta</taxon>
        <taxon>core chlorophytes</taxon>
        <taxon>Chlorophyceae</taxon>
        <taxon>CS clade</taxon>
        <taxon>Chlamydomonadales</taxon>
        <taxon>Dunaliellaceae</taxon>
        <taxon>Dunaliella</taxon>
    </lineage>
</organism>
<dbReference type="Gene3D" id="3.90.740.10">
    <property type="entry name" value="Valyl/Leucyl/Isoleucyl-tRNA synthetase, editing domain"/>
    <property type="match status" value="1"/>
</dbReference>
<dbReference type="PANTHER" id="PTHR45794:SF1">
    <property type="entry name" value="LEUCINE--TRNA LIGASE, CYTOPLASMIC"/>
    <property type="match status" value="1"/>
</dbReference>
<dbReference type="Gene3D" id="3.40.50.620">
    <property type="entry name" value="HUPs"/>
    <property type="match status" value="1"/>
</dbReference>
<feature type="domain" description="Aminoacyl-tRNA synthetase class Ia" evidence="10">
    <location>
        <begin position="78"/>
        <end position="160"/>
    </location>
</feature>
<evidence type="ECO:0000256" key="2">
    <source>
        <dbReference type="ARBA" id="ARBA00013164"/>
    </source>
</evidence>
<keyword evidence="4" id="KW-0547">Nucleotide-binding</keyword>
<dbReference type="GO" id="GO:0006429">
    <property type="term" value="P:leucyl-tRNA aminoacylation"/>
    <property type="evidence" value="ECO:0007669"/>
    <property type="project" value="InterPro"/>
</dbReference>
<dbReference type="Pfam" id="PF08264">
    <property type="entry name" value="Anticodon_1"/>
    <property type="match status" value="1"/>
</dbReference>
<feature type="domain" description="Methionyl/Valyl/Leucyl/Isoleucyl-tRNA synthetase anticodon-binding" evidence="11">
    <location>
        <begin position="857"/>
        <end position="988"/>
    </location>
</feature>
<dbReference type="EC" id="6.1.1.4" evidence="2"/>
<reference evidence="12" key="1">
    <citation type="submission" date="2021-01" db="EMBL/GenBank/DDBJ databases">
        <authorList>
            <person name="Corre E."/>
            <person name="Pelletier E."/>
            <person name="Niang G."/>
            <person name="Scheremetjew M."/>
            <person name="Finn R."/>
            <person name="Kale V."/>
            <person name="Holt S."/>
            <person name="Cochrane G."/>
            <person name="Meng A."/>
            <person name="Brown T."/>
            <person name="Cohen L."/>
        </authorList>
    </citation>
    <scope>NUCLEOTIDE SEQUENCE</scope>
    <source>
        <strain evidence="12">CCMP1320</strain>
    </source>
</reference>
<dbReference type="GO" id="GO:0002161">
    <property type="term" value="F:aminoacyl-tRNA deacylase activity"/>
    <property type="evidence" value="ECO:0007669"/>
    <property type="project" value="InterPro"/>
</dbReference>
<keyword evidence="6" id="KW-0648">Protein biosynthesis</keyword>
<comment type="similarity">
    <text evidence="1">Belongs to the class-I aminoacyl-tRNA synthetase family.</text>
</comment>
<dbReference type="EMBL" id="HBIP01011823">
    <property type="protein sequence ID" value="CAE0491588.1"/>
    <property type="molecule type" value="Transcribed_RNA"/>
</dbReference>
<protein>
    <recommendedName>
        <fullName evidence="2">leucine--tRNA ligase</fullName>
        <ecNumber evidence="2">6.1.1.4</ecNumber>
    </recommendedName>
    <alternativeName>
        <fullName evidence="8">Leucyl-tRNA synthetase</fullName>
    </alternativeName>
</protein>
<evidence type="ECO:0000259" key="11">
    <source>
        <dbReference type="Pfam" id="PF08264"/>
    </source>
</evidence>